<dbReference type="AlphaFoldDB" id="A0A6I1WQZ9"/>
<evidence type="ECO:0000256" key="1">
    <source>
        <dbReference type="ARBA" id="ARBA00022722"/>
    </source>
</evidence>
<dbReference type="GO" id="GO:0003676">
    <property type="term" value="F:nucleic acid binding"/>
    <property type="evidence" value="ECO:0007669"/>
    <property type="project" value="InterPro"/>
</dbReference>
<dbReference type="SMART" id="SM00479">
    <property type="entry name" value="EXOIII"/>
    <property type="match status" value="1"/>
</dbReference>
<evidence type="ECO:0000256" key="3">
    <source>
        <dbReference type="ARBA" id="ARBA00022839"/>
    </source>
</evidence>
<name>A0A6I1WQZ9_9PSED</name>
<dbReference type="RefSeq" id="WP_153333418.1">
    <property type="nucleotide sequence ID" value="NZ_WIVV01000066.1"/>
</dbReference>
<keyword evidence="3 5" id="KW-0269">Exonuclease</keyword>
<proteinExistence type="predicted"/>
<sequence>MSQKREVYISVDVETSGPIPGVYSMLTIGACNVYNPEQVFSCELKPISDNVDPEALAVTGLSLETLALEGLNPEAAMLQFQGWVERVAGADGVPVFVGLNAPFDWSFINYYFHYFLESNPFGFAALDIKALYMGATGSNWAGTRSSQMAAWLNPKSEGNHEALDDAQYQAEIFRLIRAIRPFQQR</sequence>
<dbReference type="Gene3D" id="3.30.420.10">
    <property type="entry name" value="Ribonuclease H-like superfamily/Ribonuclease H"/>
    <property type="match status" value="1"/>
</dbReference>
<dbReference type="SUPFAM" id="SSF53098">
    <property type="entry name" value="Ribonuclease H-like"/>
    <property type="match status" value="1"/>
</dbReference>
<dbReference type="Proteomes" id="UP000466863">
    <property type="component" value="Unassembled WGS sequence"/>
</dbReference>
<dbReference type="Pfam" id="PF00929">
    <property type="entry name" value="RNase_T"/>
    <property type="match status" value="1"/>
</dbReference>
<dbReference type="GO" id="GO:0006259">
    <property type="term" value="P:DNA metabolic process"/>
    <property type="evidence" value="ECO:0007669"/>
    <property type="project" value="UniProtKB-ARBA"/>
</dbReference>
<dbReference type="InterPro" id="IPR036397">
    <property type="entry name" value="RNaseH_sf"/>
</dbReference>
<dbReference type="InterPro" id="IPR013520">
    <property type="entry name" value="Ribonucl_H"/>
</dbReference>
<dbReference type="EMBL" id="WIVV01000066">
    <property type="protein sequence ID" value="MQU43747.1"/>
    <property type="molecule type" value="Genomic_DNA"/>
</dbReference>
<organism evidence="5 6">
    <name type="scientific">Pseudomonas helleri</name>
    <dbReference type="NCBI Taxonomy" id="1608996"/>
    <lineage>
        <taxon>Bacteria</taxon>
        <taxon>Pseudomonadati</taxon>
        <taxon>Pseudomonadota</taxon>
        <taxon>Gammaproteobacteria</taxon>
        <taxon>Pseudomonadales</taxon>
        <taxon>Pseudomonadaceae</taxon>
        <taxon>Pseudomonas</taxon>
    </lineage>
</organism>
<keyword evidence="2" id="KW-0378">Hydrolase</keyword>
<evidence type="ECO:0000259" key="4">
    <source>
        <dbReference type="SMART" id="SM00479"/>
    </source>
</evidence>
<protein>
    <submittedName>
        <fullName evidence="5">3'-5' exonuclease</fullName>
    </submittedName>
</protein>
<dbReference type="PANTHER" id="PTHR30231:SF4">
    <property type="entry name" value="PROTEIN NEN2"/>
    <property type="match status" value="1"/>
</dbReference>
<accession>A0A6I1WQZ9</accession>
<feature type="domain" description="Exonuclease" evidence="4">
    <location>
        <begin position="7"/>
        <end position="182"/>
    </location>
</feature>
<gene>
    <name evidence="5" type="ORF">GHO28_14725</name>
</gene>
<reference evidence="5 6" key="1">
    <citation type="submission" date="2019-10" db="EMBL/GenBank/DDBJ databases">
        <title>Evaluation of single-gene subtyping targets for Pseudomonas.</title>
        <authorList>
            <person name="Reichler S.J."/>
            <person name="Orsi R.H."/>
            <person name="Wiedmann M."/>
            <person name="Martin N.H."/>
            <person name="Murphy S.I."/>
        </authorList>
    </citation>
    <scope>NUCLEOTIDE SEQUENCE [LARGE SCALE GENOMIC DNA]</scope>
    <source>
        <strain evidence="5 6">FSL R10-1876</strain>
    </source>
</reference>
<dbReference type="PROSITE" id="PS51257">
    <property type="entry name" value="PROKAR_LIPOPROTEIN"/>
    <property type="match status" value="1"/>
</dbReference>
<dbReference type="GO" id="GO:0008408">
    <property type="term" value="F:3'-5' exonuclease activity"/>
    <property type="evidence" value="ECO:0007669"/>
    <property type="project" value="TreeGrafter"/>
</dbReference>
<evidence type="ECO:0000256" key="2">
    <source>
        <dbReference type="ARBA" id="ARBA00022801"/>
    </source>
</evidence>
<evidence type="ECO:0000313" key="5">
    <source>
        <dbReference type="EMBL" id="MQU43747.1"/>
    </source>
</evidence>
<keyword evidence="1" id="KW-0540">Nuclease</keyword>
<comment type="caution">
    <text evidence="5">The sequence shown here is derived from an EMBL/GenBank/DDBJ whole genome shotgun (WGS) entry which is preliminary data.</text>
</comment>
<dbReference type="PANTHER" id="PTHR30231">
    <property type="entry name" value="DNA POLYMERASE III SUBUNIT EPSILON"/>
    <property type="match status" value="1"/>
</dbReference>
<evidence type="ECO:0000313" key="6">
    <source>
        <dbReference type="Proteomes" id="UP000466863"/>
    </source>
</evidence>
<dbReference type="CDD" id="cd06127">
    <property type="entry name" value="DEDDh"/>
    <property type="match status" value="1"/>
</dbReference>
<dbReference type="InterPro" id="IPR012337">
    <property type="entry name" value="RNaseH-like_sf"/>
</dbReference>